<protein>
    <recommendedName>
        <fullName evidence="3">DUF4238 domain-containing protein</fullName>
    </recommendedName>
</protein>
<dbReference type="EMBL" id="CABVIK010000013">
    <property type="protein sequence ID" value="VVP22850.1"/>
    <property type="molecule type" value="Genomic_DNA"/>
</dbReference>
<organism evidence="1 2">
    <name type="scientific">Pseudomonas fluorescens</name>
    <dbReference type="NCBI Taxonomy" id="294"/>
    <lineage>
        <taxon>Bacteria</taxon>
        <taxon>Pseudomonadati</taxon>
        <taxon>Pseudomonadota</taxon>
        <taxon>Gammaproteobacteria</taxon>
        <taxon>Pseudomonadales</taxon>
        <taxon>Pseudomonadaceae</taxon>
        <taxon>Pseudomonas</taxon>
    </lineage>
</organism>
<reference evidence="1 2" key="1">
    <citation type="submission" date="2019-09" db="EMBL/GenBank/DDBJ databases">
        <authorList>
            <person name="Chandra G."/>
            <person name="Truman W A."/>
        </authorList>
    </citation>
    <scope>NUCLEOTIDE SEQUENCE [LARGE SCALE GENOMIC DNA]</scope>
    <source>
        <strain evidence="1">PS870</strain>
    </source>
</reference>
<sequence>MYQNDHCPHEAPSEMLDENGIRLKNPNRITVNQHVIPQKHLKEWLGGETLITIHRKQGGDPVHRAPKNAFVVARLWDQPAEQGMIKINEDNYQQQLKTLREQGSIARHAFITEYFVMLAARAYFAAKERPYYASIMKPPHWMPSQVKLEEDEVKQINETVRLFRGAGNPHAIARQVASMALTSFFIQGRERLRETVWVPYSTTGEKFILPDSNVALFTARFLAMPVSPDLVLMDENLRVQLQEIGQLTPEYLNRKFLESSVRYHVVPK</sequence>
<name>A0A5E7MDZ8_PSEFL</name>
<dbReference type="AlphaFoldDB" id="A0A5E7MDZ8"/>
<dbReference type="Proteomes" id="UP000349468">
    <property type="component" value="Unassembled WGS sequence"/>
</dbReference>
<evidence type="ECO:0000313" key="2">
    <source>
        <dbReference type="Proteomes" id="UP000349468"/>
    </source>
</evidence>
<dbReference type="RefSeq" id="WP_191629837.1">
    <property type="nucleotide sequence ID" value="NZ_CABVIK010000013.1"/>
</dbReference>
<proteinExistence type="predicted"/>
<gene>
    <name evidence="1" type="ORF">PS870_03913</name>
</gene>
<evidence type="ECO:0000313" key="1">
    <source>
        <dbReference type="EMBL" id="VVP22850.1"/>
    </source>
</evidence>
<evidence type="ECO:0008006" key="3">
    <source>
        <dbReference type="Google" id="ProtNLM"/>
    </source>
</evidence>
<accession>A0A5E7MDZ8</accession>